<comment type="caution">
    <text evidence="2">The sequence shown here is derived from an EMBL/GenBank/DDBJ whole genome shotgun (WGS) entry which is preliminary data.</text>
</comment>
<accession>A0A366MXL0</accession>
<dbReference type="GO" id="GO:0006412">
    <property type="term" value="P:translation"/>
    <property type="evidence" value="ECO:0007669"/>
    <property type="project" value="UniProtKB-UniRule"/>
</dbReference>
<dbReference type="InterPro" id="IPR036113">
    <property type="entry name" value="Asp/Glu-ADT_sf_sub_c"/>
</dbReference>
<sequence length="97" mass="10876">MTIVDDKLIAKLEKLSSLKLDESKKDKMKNDISQMLDFVENLNDIDVSNIEATFSTVSGGTPLREDISSQNLELSNHILNHAPKSENGYFIVPKIIE</sequence>
<comment type="function">
    <text evidence="1">Allows the formation of correctly charged Asn-tRNA(Asn) or Gln-tRNA(Gln) through the transamidation of misacylated Asp-tRNA(Asn) or Glu-tRNA(Gln) in organisms which lack either or both of asparaginyl-tRNA or glutaminyl-tRNA synthetases. The reaction takes place in the presence of glutamine and ATP through an activated phospho-Asp-tRNA(Asn) or phospho-Glu-tRNA(Gln).</text>
</comment>
<dbReference type="EMBL" id="PDKB01000001">
    <property type="protein sequence ID" value="RBQ30209.1"/>
    <property type="molecule type" value="Genomic_DNA"/>
</dbReference>
<evidence type="ECO:0000256" key="1">
    <source>
        <dbReference type="HAMAP-Rule" id="MF_00122"/>
    </source>
</evidence>
<dbReference type="Gene3D" id="1.10.20.60">
    <property type="entry name" value="Glu-tRNAGln amidotransferase C subunit, N-terminal domain"/>
    <property type="match status" value="1"/>
</dbReference>
<dbReference type="GO" id="GO:0006450">
    <property type="term" value="P:regulation of translational fidelity"/>
    <property type="evidence" value="ECO:0007669"/>
    <property type="project" value="InterPro"/>
</dbReference>
<name>A0A366MXL0_9BACT</name>
<comment type="catalytic activity">
    <reaction evidence="1">
        <text>L-aspartyl-tRNA(Asn) + L-glutamine + ATP + H2O = L-asparaginyl-tRNA(Asn) + L-glutamate + ADP + phosphate + 2 H(+)</text>
        <dbReference type="Rhea" id="RHEA:14513"/>
        <dbReference type="Rhea" id="RHEA-COMP:9674"/>
        <dbReference type="Rhea" id="RHEA-COMP:9677"/>
        <dbReference type="ChEBI" id="CHEBI:15377"/>
        <dbReference type="ChEBI" id="CHEBI:15378"/>
        <dbReference type="ChEBI" id="CHEBI:29985"/>
        <dbReference type="ChEBI" id="CHEBI:30616"/>
        <dbReference type="ChEBI" id="CHEBI:43474"/>
        <dbReference type="ChEBI" id="CHEBI:58359"/>
        <dbReference type="ChEBI" id="CHEBI:78515"/>
        <dbReference type="ChEBI" id="CHEBI:78516"/>
        <dbReference type="ChEBI" id="CHEBI:456216"/>
    </reaction>
</comment>
<dbReference type="GO" id="GO:0050566">
    <property type="term" value="F:asparaginyl-tRNA synthase (glutamine-hydrolyzing) activity"/>
    <property type="evidence" value="ECO:0007669"/>
    <property type="project" value="RHEA"/>
</dbReference>
<evidence type="ECO:0000313" key="2">
    <source>
        <dbReference type="EMBL" id="RBQ30209.1"/>
    </source>
</evidence>
<dbReference type="OrthoDB" id="9813938at2"/>
<dbReference type="HAMAP" id="MF_00122">
    <property type="entry name" value="GatC"/>
    <property type="match status" value="1"/>
</dbReference>
<dbReference type="Pfam" id="PF02686">
    <property type="entry name" value="GatC"/>
    <property type="match status" value="1"/>
</dbReference>
<dbReference type="Proteomes" id="UP000252669">
    <property type="component" value="Unassembled WGS sequence"/>
</dbReference>
<keyword evidence="3" id="KW-1185">Reference proteome</keyword>
<protein>
    <recommendedName>
        <fullName evidence="1">Aspartyl/glutamyl-tRNA(Asn/Gln) amidotransferase subunit C</fullName>
        <shortName evidence="1">Asp/Glu-ADT subunit C</shortName>
        <ecNumber evidence="1">6.3.5.-</ecNumber>
    </recommendedName>
</protein>
<keyword evidence="1" id="KW-0547">Nucleotide-binding</keyword>
<evidence type="ECO:0000313" key="3">
    <source>
        <dbReference type="Proteomes" id="UP000252669"/>
    </source>
</evidence>
<comment type="catalytic activity">
    <reaction evidence="1">
        <text>L-glutamyl-tRNA(Gln) + L-glutamine + ATP + H2O = L-glutaminyl-tRNA(Gln) + L-glutamate + ADP + phosphate + H(+)</text>
        <dbReference type="Rhea" id="RHEA:17521"/>
        <dbReference type="Rhea" id="RHEA-COMP:9681"/>
        <dbReference type="Rhea" id="RHEA-COMP:9684"/>
        <dbReference type="ChEBI" id="CHEBI:15377"/>
        <dbReference type="ChEBI" id="CHEBI:15378"/>
        <dbReference type="ChEBI" id="CHEBI:29985"/>
        <dbReference type="ChEBI" id="CHEBI:30616"/>
        <dbReference type="ChEBI" id="CHEBI:43474"/>
        <dbReference type="ChEBI" id="CHEBI:58359"/>
        <dbReference type="ChEBI" id="CHEBI:78520"/>
        <dbReference type="ChEBI" id="CHEBI:78521"/>
        <dbReference type="ChEBI" id="CHEBI:456216"/>
    </reaction>
</comment>
<comment type="subunit">
    <text evidence="1">Heterotrimer of A, B and C subunits.</text>
</comment>
<keyword evidence="1" id="KW-0436">Ligase</keyword>
<dbReference type="AlphaFoldDB" id="A0A366MXL0"/>
<dbReference type="RefSeq" id="WP_113892424.1">
    <property type="nucleotide sequence ID" value="NZ_CP182882.1"/>
</dbReference>
<dbReference type="GO" id="GO:0050567">
    <property type="term" value="F:glutaminyl-tRNA synthase (glutamine-hydrolyzing) activity"/>
    <property type="evidence" value="ECO:0007669"/>
    <property type="project" value="UniProtKB-UniRule"/>
</dbReference>
<keyword evidence="1" id="KW-0067">ATP-binding</keyword>
<dbReference type="NCBIfam" id="TIGR00135">
    <property type="entry name" value="gatC"/>
    <property type="match status" value="1"/>
</dbReference>
<dbReference type="SUPFAM" id="SSF141000">
    <property type="entry name" value="Glu-tRNAGln amidotransferase C subunit"/>
    <property type="match status" value="1"/>
</dbReference>
<dbReference type="PANTHER" id="PTHR15004">
    <property type="entry name" value="GLUTAMYL-TRNA(GLN) AMIDOTRANSFERASE SUBUNIT C, MITOCHONDRIAL"/>
    <property type="match status" value="1"/>
</dbReference>
<organism evidence="2 3">
    <name type="scientific">Aliarcobacter vitoriensis</name>
    <dbReference type="NCBI Taxonomy" id="2011099"/>
    <lineage>
        <taxon>Bacteria</taxon>
        <taxon>Pseudomonadati</taxon>
        <taxon>Campylobacterota</taxon>
        <taxon>Epsilonproteobacteria</taxon>
        <taxon>Campylobacterales</taxon>
        <taxon>Arcobacteraceae</taxon>
        <taxon>Aliarcobacter</taxon>
    </lineage>
</organism>
<gene>
    <name evidence="1" type="primary">gatC</name>
    <name evidence="2" type="ORF">CRU91_00775</name>
</gene>
<dbReference type="EC" id="6.3.5.-" evidence="1"/>
<keyword evidence="1" id="KW-0648">Protein biosynthesis</keyword>
<proteinExistence type="inferred from homology"/>
<dbReference type="PANTHER" id="PTHR15004:SF0">
    <property type="entry name" value="GLUTAMYL-TRNA(GLN) AMIDOTRANSFERASE SUBUNIT C, MITOCHONDRIAL"/>
    <property type="match status" value="1"/>
</dbReference>
<dbReference type="GO" id="GO:0005524">
    <property type="term" value="F:ATP binding"/>
    <property type="evidence" value="ECO:0007669"/>
    <property type="project" value="UniProtKB-KW"/>
</dbReference>
<reference evidence="2 3" key="1">
    <citation type="submission" date="2017-10" db="EMBL/GenBank/DDBJ databases">
        <title>Genomics of the genus Arcobacter.</title>
        <authorList>
            <person name="Perez-Cataluna A."/>
            <person name="Figueras M.J."/>
        </authorList>
    </citation>
    <scope>NUCLEOTIDE SEQUENCE [LARGE SCALE GENOMIC DNA]</scope>
    <source>
        <strain evidence="2 3">CECT 9230</strain>
    </source>
</reference>
<dbReference type="InterPro" id="IPR003837">
    <property type="entry name" value="GatC"/>
</dbReference>
<comment type="similarity">
    <text evidence="1">Belongs to the GatC family.</text>
</comment>
<dbReference type="GO" id="GO:0070681">
    <property type="term" value="P:glutaminyl-tRNAGln biosynthesis via transamidation"/>
    <property type="evidence" value="ECO:0007669"/>
    <property type="project" value="TreeGrafter"/>
</dbReference>